<dbReference type="Gene3D" id="3.30.70.270">
    <property type="match status" value="1"/>
</dbReference>
<dbReference type="SUPFAM" id="SSF141868">
    <property type="entry name" value="EAL domain-like"/>
    <property type="match status" value="1"/>
</dbReference>
<feature type="domain" description="EAL" evidence="2">
    <location>
        <begin position="329"/>
        <end position="601"/>
    </location>
</feature>
<dbReference type="SUPFAM" id="SSF55785">
    <property type="entry name" value="PYP-like sensor domain (PAS domain)"/>
    <property type="match status" value="1"/>
</dbReference>
<dbReference type="PROSITE" id="PS50883">
    <property type="entry name" value="EAL"/>
    <property type="match status" value="1"/>
</dbReference>
<dbReference type="SMART" id="SM00267">
    <property type="entry name" value="GGDEF"/>
    <property type="match status" value="1"/>
</dbReference>
<dbReference type="InterPro" id="IPR052155">
    <property type="entry name" value="Biofilm_reg_signaling"/>
</dbReference>
<keyword evidence="5" id="KW-1185">Reference proteome</keyword>
<dbReference type="CDD" id="cd01948">
    <property type="entry name" value="EAL"/>
    <property type="match status" value="1"/>
</dbReference>
<dbReference type="Gene3D" id="3.20.20.450">
    <property type="entry name" value="EAL domain"/>
    <property type="match status" value="1"/>
</dbReference>
<proteinExistence type="predicted"/>
<dbReference type="SUPFAM" id="SSF55073">
    <property type="entry name" value="Nucleotide cyclase"/>
    <property type="match status" value="1"/>
</dbReference>
<dbReference type="Gene3D" id="3.30.450.20">
    <property type="entry name" value="PAS domain"/>
    <property type="match status" value="1"/>
</dbReference>
<dbReference type="InterPro" id="IPR043128">
    <property type="entry name" value="Rev_trsase/Diguanyl_cyclase"/>
</dbReference>
<dbReference type="NCBIfam" id="TIGR00254">
    <property type="entry name" value="GGDEF"/>
    <property type="match status" value="1"/>
</dbReference>
<evidence type="ECO:0000256" key="1">
    <source>
        <dbReference type="SAM" id="MobiDB-lite"/>
    </source>
</evidence>
<evidence type="ECO:0000313" key="5">
    <source>
        <dbReference type="Proteomes" id="UP001595685"/>
    </source>
</evidence>
<evidence type="ECO:0000313" key="4">
    <source>
        <dbReference type="EMBL" id="MFC3687631.1"/>
    </source>
</evidence>
<accession>A0ABV7WGF2</accession>
<dbReference type="InterPro" id="IPR013656">
    <property type="entry name" value="PAS_4"/>
</dbReference>
<dbReference type="InterPro" id="IPR029787">
    <property type="entry name" value="Nucleotide_cyclase"/>
</dbReference>
<gene>
    <name evidence="4" type="ORF">ACFOLH_04680</name>
</gene>
<evidence type="ECO:0000259" key="3">
    <source>
        <dbReference type="PROSITE" id="PS50887"/>
    </source>
</evidence>
<protein>
    <submittedName>
        <fullName evidence="4">Bifunctional diguanylate cyclase/phosphodiesterase</fullName>
    </submittedName>
</protein>
<dbReference type="InterPro" id="IPR035965">
    <property type="entry name" value="PAS-like_dom_sf"/>
</dbReference>
<feature type="region of interest" description="Disordered" evidence="1">
    <location>
        <begin position="354"/>
        <end position="390"/>
    </location>
</feature>
<evidence type="ECO:0000259" key="2">
    <source>
        <dbReference type="PROSITE" id="PS50883"/>
    </source>
</evidence>
<comment type="caution">
    <text evidence="4">The sequence shown here is derived from an EMBL/GenBank/DDBJ whole genome shotgun (WGS) entry which is preliminary data.</text>
</comment>
<sequence length="601" mass="62761">MERAGPDILADVLASLPAHTAVLGPDGRLLVVNDAWTRFCADNGGAEERCGPGSSYLEVCEATTGEMREESLEVAAGVRRVLSGEAAGFIMDYECSSPTQERWFQVSVVPLRGAPTPDGRPPGAVVVHSDITARKLDEAALLHEATHDPLIGLVDRALLVAELRRELQRASGDGSQVSVLFLDLDGFKAVNDSLGHRAGDELLRATAGRLRAVLRPGDHLARMGGDEFVAVLPRTGPATARRLARRLATAARAPVDLDGMPVTVSASIGIAATDAGTPAKAVAGAADPGTSQADDLLAAADQAMYRAKQRGRSRTEVFAGDLRARAEERTEVEGQLGAALQLDELQLFRQPVMSLDDGADGPSAPEGSSARDGSDRPDGAGGPGGRRPVEDGEALLRWFAPDGRLRSPDSFLDLTAHAPVARAVTRAVLLSAATAAAAAGCRVSVNIGLPDLRDPGLVDVVLAACAQAGLPPASLTVEVSEQAVMVEPDRAHRVLGALRGHGVRTALDDVGRGRLPLALLVSLPLDEVKLDRSVTRSLHRQASRAVAHGLSVVAADLGLRFVACGVQTEADRGAVTDLGVRLGQGWALGPPEPWTVVRAAR</sequence>
<dbReference type="RefSeq" id="WP_340289553.1">
    <property type="nucleotide sequence ID" value="NZ_JBBEOI010000009.1"/>
</dbReference>
<dbReference type="Pfam" id="PF00563">
    <property type="entry name" value="EAL"/>
    <property type="match status" value="1"/>
</dbReference>
<dbReference type="PANTHER" id="PTHR44757:SF2">
    <property type="entry name" value="BIOFILM ARCHITECTURE MAINTENANCE PROTEIN MBAA"/>
    <property type="match status" value="1"/>
</dbReference>
<dbReference type="SMART" id="SM00052">
    <property type="entry name" value="EAL"/>
    <property type="match status" value="1"/>
</dbReference>
<dbReference type="InterPro" id="IPR000160">
    <property type="entry name" value="GGDEF_dom"/>
</dbReference>
<dbReference type="Proteomes" id="UP001595685">
    <property type="component" value="Unassembled WGS sequence"/>
</dbReference>
<dbReference type="InterPro" id="IPR001633">
    <property type="entry name" value="EAL_dom"/>
</dbReference>
<dbReference type="CDD" id="cd01949">
    <property type="entry name" value="GGDEF"/>
    <property type="match status" value="1"/>
</dbReference>
<dbReference type="PROSITE" id="PS50887">
    <property type="entry name" value="GGDEF"/>
    <property type="match status" value="1"/>
</dbReference>
<reference evidence="5" key="1">
    <citation type="journal article" date="2019" name="Int. J. Syst. Evol. Microbiol.">
        <title>The Global Catalogue of Microorganisms (GCM) 10K type strain sequencing project: providing services to taxonomists for standard genome sequencing and annotation.</title>
        <authorList>
            <consortium name="The Broad Institute Genomics Platform"/>
            <consortium name="The Broad Institute Genome Sequencing Center for Infectious Disease"/>
            <person name="Wu L."/>
            <person name="Ma J."/>
        </authorList>
    </citation>
    <scope>NUCLEOTIDE SEQUENCE [LARGE SCALE GENOMIC DNA]</scope>
    <source>
        <strain evidence="5">NCAIM B.02333</strain>
    </source>
</reference>
<dbReference type="PANTHER" id="PTHR44757">
    <property type="entry name" value="DIGUANYLATE CYCLASE DGCP"/>
    <property type="match status" value="1"/>
</dbReference>
<organism evidence="4 5">
    <name type="scientific">Aquipuribacter hungaricus</name>
    <dbReference type="NCBI Taxonomy" id="545624"/>
    <lineage>
        <taxon>Bacteria</taxon>
        <taxon>Bacillati</taxon>
        <taxon>Actinomycetota</taxon>
        <taxon>Actinomycetes</taxon>
        <taxon>Micrococcales</taxon>
        <taxon>Intrasporangiaceae</taxon>
        <taxon>Aquipuribacter</taxon>
    </lineage>
</organism>
<dbReference type="Pfam" id="PF00990">
    <property type="entry name" value="GGDEF"/>
    <property type="match status" value="1"/>
</dbReference>
<dbReference type="Pfam" id="PF08448">
    <property type="entry name" value="PAS_4"/>
    <property type="match status" value="1"/>
</dbReference>
<name>A0ABV7WGF2_9MICO</name>
<dbReference type="InterPro" id="IPR035919">
    <property type="entry name" value="EAL_sf"/>
</dbReference>
<dbReference type="EMBL" id="JBHRWW010000002">
    <property type="protein sequence ID" value="MFC3687631.1"/>
    <property type="molecule type" value="Genomic_DNA"/>
</dbReference>
<feature type="domain" description="GGDEF" evidence="3">
    <location>
        <begin position="175"/>
        <end position="320"/>
    </location>
</feature>